<dbReference type="GO" id="GO:0052689">
    <property type="term" value="F:carboxylic ester hydrolase activity"/>
    <property type="evidence" value="ECO:0007669"/>
    <property type="project" value="TreeGrafter"/>
</dbReference>
<dbReference type="InterPro" id="IPR029058">
    <property type="entry name" value="AB_hydrolase_fold"/>
</dbReference>
<keyword evidence="4" id="KW-0378">Hydrolase</keyword>
<accession>A0A9P8Y9F4</accession>
<dbReference type="GO" id="GO:0008474">
    <property type="term" value="F:palmitoyl-(protein) hydrolase activity"/>
    <property type="evidence" value="ECO:0007669"/>
    <property type="project" value="TreeGrafter"/>
</dbReference>
<reference evidence="4" key="1">
    <citation type="journal article" date="2021" name="Nat. Commun.">
        <title>Genetic determinants of endophytism in the Arabidopsis root mycobiome.</title>
        <authorList>
            <person name="Mesny F."/>
            <person name="Miyauchi S."/>
            <person name="Thiergart T."/>
            <person name="Pickel B."/>
            <person name="Atanasova L."/>
            <person name="Karlsson M."/>
            <person name="Huettel B."/>
            <person name="Barry K.W."/>
            <person name="Haridas S."/>
            <person name="Chen C."/>
            <person name="Bauer D."/>
            <person name="Andreopoulos W."/>
            <person name="Pangilinan J."/>
            <person name="LaButti K."/>
            <person name="Riley R."/>
            <person name="Lipzen A."/>
            <person name="Clum A."/>
            <person name="Drula E."/>
            <person name="Henrissat B."/>
            <person name="Kohler A."/>
            <person name="Grigoriev I.V."/>
            <person name="Martin F.M."/>
            <person name="Hacquard S."/>
        </authorList>
    </citation>
    <scope>NUCLEOTIDE SEQUENCE</scope>
    <source>
        <strain evidence="4">MPI-CAGE-CH-0230</strain>
    </source>
</reference>
<proteinExistence type="inferred from homology"/>
<dbReference type="PANTHER" id="PTHR10655:SF67">
    <property type="entry name" value="PHOSPHOLIPASE_CARBOXYLESTERASE SUPERFAMILY (AFU_ORTHOLOGUE AFUA_5G09340)"/>
    <property type="match status" value="1"/>
</dbReference>
<dbReference type="PANTHER" id="PTHR10655">
    <property type="entry name" value="LYSOPHOSPHOLIPASE-RELATED"/>
    <property type="match status" value="1"/>
</dbReference>
<evidence type="ECO:0000256" key="1">
    <source>
        <dbReference type="ARBA" id="ARBA00006499"/>
    </source>
</evidence>
<dbReference type="Proteomes" id="UP000756346">
    <property type="component" value="Unassembled WGS sequence"/>
</dbReference>
<dbReference type="GO" id="GO:0005737">
    <property type="term" value="C:cytoplasm"/>
    <property type="evidence" value="ECO:0007669"/>
    <property type="project" value="TreeGrafter"/>
</dbReference>
<dbReference type="InterPro" id="IPR050565">
    <property type="entry name" value="LYPA1-2/EST-like"/>
</dbReference>
<feature type="region of interest" description="Disordered" evidence="2">
    <location>
        <begin position="1"/>
        <end position="21"/>
    </location>
</feature>
<comment type="caution">
    <text evidence="4">The sequence shown here is derived from an EMBL/GenBank/DDBJ whole genome shotgun (WGS) entry which is preliminary data.</text>
</comment>
<dbReference type="Pfam" id="PF02230">
    <property type="entry name" value="Abhydrolase_2"/>
    <property type="match status" value="1"/>
</dbReference>
<comment type="similarity">
    <text evidence="1">Belongs to the AB hydrolase superfamily. AB hydrolase 2 family.</text>
</comment>
<evidence type="ECO:0000259" key="3">
    <source>
        <dbReference type="Pfam" id="PF02230"/>
    </source>
</evidence>
<evidence type="ECO:0000313" key="5">
    <source>
        <dbReference type="Proteomes" id="UP000756346"/>
    </source>
</evidence>
<protein>
    <submittedName>
        <fullName evidence="4">Alpha/Beta hydrolase protein</fullName>
    </submittedName>
</protein>
<evidence type="ECO:0000313" key="4">
    <source>
        <dbReference type="EMBL" id="KAH7033141.1"/>
    </source>
</evidence>
<gene>
    <name evidence="4" type="ORF">B0I36DRAFT_320867</name>
</gene>
<dbReference type="EMBL" id="JAGTJQ010000004">
    <property type="protein sequence ID" value="KAH7033141.1"/>
    <property type="molecule type" value="Genomic_DNA"/>
</dbReference>
<dbReference type="RefSeq" id="XP_046013973.1">
    <property type="nucleotide sequence ID" value="XM_046153606.1"/>
</dbReference>
<dbReference type="OrthoDB" id="437457at2759"/>
<dbReference type="Gene3D" id="3.40.50.1820">
    <property type="entry name" value="alpha/beta hydrolase"/>
    <property type="match status" value="1"/>
</dbReference>
<sequence>MPPRPKRQAATRIPQASDFDHLGKQHPPLHVSLVFPEVVETTTSIMILFHGLGDSEVSFAGLARNLKLPGVLAIAVRGVEPLPPALLGLPPDVAAGVGDGTRHFHWGDDLDMDPSTGELDPDPGFDKAKRAVLDGLVFDTLVGKLGWRTEDMLLFGFGQGGSLALGLASRLRDPEGISDARVVDVTEGDPQAQKREEGEEMTAFKGVVSIGGPLPPSMVPSLSSREKARTPVLVCHGRNSEVVDEDAMEFIRKEIRDVREVKWTKGRSSGDDGMPRNREEMLPIMQFLAERLASDQWS</sequence>
<dbReference type="InterPro" id="IPR003140">
    <property type="entry name" value="PLipase/COase/thioEstase"/>
</dbReference>
<keyword evidence="5" id="KW-1185">Reference proteome</keyword>
<dbReference type="AlphaFoldDB" id="A0A9P8Y9F4"/>
<dbReference type="GeneID" id="70183152"/>
<dbReference type="SUPFAM" id="SSF53474">
    <property type="entry name" value="alpha/beta-Hydrolases"/>
    <property type="match status" value="1"/>
</dbReference>
<feature type="domain" description="Phospholipase/carboxylesterase/thioesterase" evidence="3">
    <location>
        <begin position="42"/>
        <end position="171"/>
    </location>
</feature>
<name>A0A9P8Y9F4_9PEZI</name>
<organism evidence="4 5">
    <name type="scientific">Microdochium trichocladiopsis</name>
    <dbReference type="NCBI Taxonomy" id="1682393"/>
    <lineage>
        <taxon>Eukaryota</taxon>
        <taxon>Fungi</taxon>
        <taxon>Dikarya</taxon>
        <taxon>Ascomycota</taxon>
        <taxon>Pezizomycotina</taxon>
        <taxon>Sordariomycetes</taxon>
        <taxon>Xylariomycetidae</taxon>
        <taxon>Xylariales</taxon>
        <taxon>Microdochiaceae</taxon>
        <taxon>Microdochium</taxon>
    </lineage>
</organism>
<evidence type="ECO:0000256" key="2">
    <source>
        <dbReference type="SAM" id="MobiDB-lite"/>
    </source>
</evidence>